<accession>A0A7T5RJJ0</accession>
<protein>
    <submittedName>
        <fullName evidence="1">Uncharacterized protein</fullName>
    </submittedName>
</protein>
<dbReference type="EMBL" id="CP066690">
    <property type="protein sequence ID" value="QQG45268.1"/>
    <property type="molecule type" value="Genomic_DNA"/>
</dbReference>
<name>A0A7T5RJJ0_9BACT</name>
<reference evidence="1 2" key="1">
    <citation type="submission" date="2020-07" db="EMBL/GenBank/DDBJ databases">
        <title>Huge and variable diversity of episymbiotic CPR bacteria and DPANN archaea in groundwater ecosystems.</title>
        <authorList>
            <person name="He C.Y."/>
            <person name="Keren R."/>
            <person name="Whittaker M."/>
            <person name="Farag I.F."/>
            <person name="Doudna J."/>
            <person name="Cate J.H.D."/>
            <person name="Banfield J.F."/>
        </authorList>
    </citation>
    <scope>NUCLEOTIDE SEQUENCE [LARGE SCALE GENOMIC DNA]</scope>
    <source>
        <strain evidence="1">NC_groundwater_541_Ag_S-0.1um_46_50</strain>
    </source>
</reference>
<dbReference type="AlphaFoldDB" id="A0A7T5RJJ0"/>
<proteinExistence type="predicted"/>
<evidence type="ECO:0000313" key="1">
    <source>
        <dbReference type="EMBL" id="QQG45268.1"/>
    </source>
</evidence>
<sequence length="50" mass="5748">MPETYKSPFPEIPEMEECEICKKALKTDKHIKGSYLAQLHKIALKSRGQT</sequence>
<evidence type="ECO:0000313" key="2">
    <source>
        <dbReference type="Proteomes" id="UP000595618"/>
    </source>
</evidence>
<organism evidence="1 2">
    <name type="scientific">Candidatus Sungiibacteriota bacterium</name>
    <dbReference type="NCBI Taxonomy" id="2750080"/>
    <lineage>
        <taxon>Bacteria</taxon>
        <taxon>Candidatus Sungiibacteriota</taxon>
    </lineage>
</organism>
<dbReference type="Proteomes" id="UP000595618">
    <property type="component" value="Chromosome"/>
</dbReference>
<gene>
    <name evidence="1" type="ORF">HYW89_04715</name>
</gene>